<keyword evidence="1" id="KW-1133">Transmembrane helix</keyword>
<comment type="caution">
    <text evidence="2">The sequence shown here is derived from an EMBL/GenBank/DDBJ whole genome shotgun (WGS) entry which is preliminary data.</text>
</comment>
<reference evidence="2" key="1">
    <citation type="submission" date="2019-08" db="EMBL/GenBank/DDBJ databases">
        <authorList>
            <person name="Kucharzyk K."/>
            <person name="Murdoch R.W."/>
            <person name="Higgins S."/>
            <person name="Loffler F."/>
        </authorList>
    </citation>
    <scope>NUCLEOTIDE SEQUENCE</scope>
</reference>
<evidence type="ECO:0000313" key="2">
    <source>
        <dbReference type="EMBL" id="MPN25547.1"/>
    </source>
</evidence>
<name>A0A645GF53_9ZZZZ</name>
<dbReference type="AlphaFoldDB" id="A0A645GF53"/>
<feature type="transmembrane region" description="Helical" evidence="1">
    <location>
        <begin position="37"/>
        <end position="56"/>
    </location>
</feature>
<sequence length="57" mass="6534">MFDNFDKTAIFSIVFAAVFILSYFWFKKKNPNKSNEILLMSGIIMVIISTGIQFVHG</sequence>
<dbReference type="EMBL" id="VSSQ01074761">
    <property type="protein sequence ID" value="MPN25547.1"/>
    <property type="molecule type" value="Genomic_DNA"/>
</dbReference>
<organism evidence="2">
    <name type="scientific">bioreactor metagenome</name>
    <dbReference type="NCBI Taxonomy" id="1076179"/>
    <lineage>
        <taxon>unclassified sequences</taxon>
        <taxon>metagenomes</taxon>
        <taxon>ecological metagenomes</taxon>
    </lineage>
</organism>
<gene>
    <name evidence="2" type="ORF">SDC9_172959</name>
</gene>
<evidence type="ECO:0000256" key="1">
    <source>
        <dbReference type="SAM" id="Phobius"/>
    </source>
</evidence>
<feature type="transmembrane region" description="Helical" evidence="1">
    <location>
        <begin position="6"/>
        <end position="25"/>
    </location>
</feature>
<accession>A0A645GF53</accession>
<proteinExistence type="predicted"/>
<protein>
    <submittedName>
        <fullName evidence="2">Uncharacterized protein</fullName>
    </submittedName>
</protein>
<keyword evidence="1" id="KW-0812">Transmembrane</keyword>
<keyword evidence="1" id="KW-0472">Membrane</keyword>